<gene>
    <name evidence="2" type="ORF">Z051_17400</name>
</gene>
<proteinExistence type="predicted"/>
<feature type="transmembrane region" description="Helical" evidence="1">
    <location>
        <begin position="94"/>
        <end position="117"/>
    </location>
</feature>
<accession>A0A0M9WMY3</accession>
<reference evidence="2 3" key="1">
    <citation type="journal article" date="2015" name="Genome Announc.">
        <title>Draft Genome Sequence of Rhodococcus rhodochrous Strain KG-21, a Soil Isolate from Oil Fields of Krishna-Godavari Basin, India.</title>
        <authorList>
            <person name="Dawar C."/>
            <person name="Aggarwal R.K."/>
        </authorList>
    </citation>
    <scope>NUCLEOTIDE SEQUENCE [LARGE SCALE GENOMIC DNA]</scope>
    <source>
        <strain evidence="2 3">KG-21</strain>
    </source>
</reference>
<evidence type="ECO:0000313" key="2">
    <source>
        <dbReference type="EMBL" id="KOS54997.1"/>
    </source>
</evidence>
<feature type="non-terminal residue" evidence="2">
    <location>
        <position position="1"/>
    </location>
</feature>
<evidence type="ECO:0000256" key="1">
    <source>
        <dbReference type="SAM" id="Phobius"/>
    </source>
</evidence>
<reference evidence="3" key="2">
    <citation type="submission" date="2015-01" db="EMBL/GenBank/DDBJ databases">
        <title>Draft genome sequence of potential hydrocarbon metabolising strain of Rhodococcus rhodochrous.</title>
        <authorList>
            <person name="Aggarwal R.K."/>
            <person name="Dawar C."/>
        </authorList>
    </citation>
    <scope>NUCLEOTIDE SEQUENCE [LARGE SCALE GENOMIC DNA]</scope>
    <source>
        <strain evidence="3">KG-21</strain>
    </source>
</reference>
<keyword evidence="1" id="KW-0472">Membrane</keyword>
<evidence type="ECO:0000313" key="3">
    <source>
        <dbReference type="Proteomes" id="UP000037712"/>
    </source>
</evidence>
<comment type="caution">
    <text evidence="2">The sequence shown here is derived from an EMBL/GenBank/DDBJ whole genome shotgun (WGS) entry which is preliminary data.</text>
</comment>
<organism evidence="2 3">
    <name type="scientific">Rhodococcus rhodochrous KG-21</name>
    <dbReference type="NCBI Taxonomy" id="1441923"/>
    <lineage>
        <taxon>Bacteria</taxon>
        <taxon>Bacillati</taxon>
        <taxon>Actinomycetota</taxon>
        <taxon>Actinomycetes</taxon>
        <taxon>Mycobacteriales</taxon>
        <taxon>Nocardiaceae</taxon>
        <taxon>Rhodococcus</taxon>
    </lineage>
</organism>
<dbReference type="Proteomes" id="UP000037712">
    <property type="component" value="Unassembled WGS sequence"/>
</dbReference>
<keyword evidence="1" id="KW-1133">Transmembrane helix</keyword>
<dbReference type="PATRIC" id="fig|1441923.3.peg.3809"/>
<dbReference type="EMBL" id="AZYO01000050">
    <property type="protein sequence ID" value="KOS54997.1"/>
    <property type="molecule type" value="Genomic_DNA"/>
</dbReference>
<protein>
    <submittedName>
        <fullName evidence="2">MFS transporter</fullName>
    </submittedName>
</protein>
<sequence>LNDTAVELGGSLGIAVLGSVLATAYQREISAFLAGLPLANLDGPMAAQADTAVAAAGDSVGGAAVVAEELAKNPFAASYAQPLLDASADAFSRAITSASLVGGVALAVGAVVVTAVLPPRR</sequence>
<dbReference type="AlphaFoldDB" id="A0A0M9WMY3"/>
<keyword evidence="1" id="KW-0812">Transmembrane</keyword>
<name>A0A0M9WMY3_RHORH</name>